<dbReference type="InterPro" id="IPR020843">
    <property type="entry name" value="ER"/>
</dbReference>
<reference evidence="8 9" key="1">
    <citation type="submission" date="2017-09" db="EMBL/GenBank/DDBJ databases">
        <title>Large-scale bioinformatics analysis of Bacillus genomes uncovers conserved roles of natural products in bacterial physiology.</title>
        <authorList>
            <consortium name="Agbiome Team Llc"/>
            <person name="Bleich R.M."/>
            <person name="Kirk G.J."/>
            <person name="Santa Maria K.C."/>
            <person name="Allen S.E."/>
            <person name="Farag S."/>
            <person name="Shank E.A."/>
            <person name="Bowers A."/>
        </authorList>
    </citation>
    <scope>NUCLEOTIDE SEQUENCE [LARGE SCALE GENOMIC DNA]</scope>
    <source>
        <strain evidence="8 9">AFS003229</strain>
    </source>
</reference>
<dbReference type="PANTHER" id="PTHR43161">
    <property type="entry name" value="SORBITOL DEHYDROGENASE"/>
    <property type="match status" value="1"/>
</dbReference>
<sequence>MKALRWHGVRDLRLDNIEEPTAEKDKVKIKVEWCGICGSDLHEYTAGPIFIPTEAPHPLSGGKAPIVLGHEFSGRVVEVGEEVTKVQVGDRVVVEPIYACGKCAACKQGTYNLCEKMGFYGLAGGGGGFSEYAAIPEAMLHKIPEVVSYEQGALVEPSAVALHAVRQSKLKVGDKAAVFGTGPIGLLVIEALKASGASEIYAVELSEQRRKKAEELGAIGIDPSQCDPVEQIQKLTNGGVDVSYEVTGVPPVLTQAINSTQNGGETMIVSIFEKEASIHPQNIVLKERTINGIIGYRNVFPAVISLMAQGYFPADRLVTKRIKLDDAIEEGFEALLKERNQVKILVKAE</sequence>
<proteinExistence type="inferred from homology"/>
<evidence type="ECO:0000256" key="4">
    <source>
        <dbReference type="ARBA" id="ARBA00022833"/>
    </source>
</evidence>
<dbReference type="Proteomes" id="UP000220106">
    <property type="component" value="Unassembled WGS sequence"/>
</dbReference>
<comment type="similarity">
    <text evidence="2 6">Belongs to the zinc-containing alcohol dehydrogenase family.</text>
</comment>
<dbReference type="AlphaFoldDB" id="A0AAX0S8L1"/>
<dbReference type="SUPFAM" id="SSF50129">
    <property type="entry name" value="GroES-like"/>
    <property type="match status" value="1"/>
</dbReference>
<evidence type="ECO:0000256" key="2">
    <source>
        <dbReference type="ARBA" id="ARBA00008072"/>
    </source>
</evidence>
<evidence type="ECO:0000259" key="7">
    <source>
        <dbReference type="SMART" id="SM00829"/>
    </source>
</evidence>
<comment type="caution">
    <text evidence="8">The sequence shown here is derived from an EMBL/GenBank/DDBJ whole genome shotgun (WGS) entry which is preliminary data.</text>
</comment>
<evidence type="ECO:0000313" key="8">
    <source>
        <dbReference type="EMBL" id="PEJ35960.1"/>
    </source>
</evidence>
<name>A0AAX0S8L1_9BACI</name>
<comment type="cofactor">
    <cofactor evidence="1 6">
        <name>Zn(2+)</name>
        <dbReference type="ChEBI" id="CHEBI:29105"/>
    </cofactor>
</comment>
<dbReference type="InterPro" id="IPR011032">
    <property type="entry name" value="GroES-like_sf"/>
</dbReference>
<dbReference type="Pfam" id="PF00107">
    <property type="entry name" value="ADH_zinc_N"/>
    <property type="match status" value="1"/>
</dbReference>
<dbReference type="GO" id="GO:0008270">
    <property type="term" value="F:zinc ion binding"/>
    <property type="evidence" value="ECO:0007669"/>
    <property type="project" value="InterPro"/>
</dbReference>
<dbReference type="SUPFAM" id="SSF51735">
    <property type="entry name" value="NAD(P)-binding Rossmann-fold domains"/>
    <property type="match status" value="1"/>
</dbReference>
<feature type="domain" description="Enoyl reductase (ER)" evidence="7">
    <location>
        <begin position="8"/>
        <end position="346"/>
    </location>
</feature>
<dbReference type="Pfam" id="PF08240">
    <property type="entry name" value="ADH_N"/>
    <property type="match status" value="1"/>
</dbReference>
<protein>
    <submittedName>
        <fullName evidence="8">Butanediol dehydrogenase</fullName>
    </submittedName>
</protein>
<dbReference type="Gene3D" id="3.40.50.720">
    <property type="entry name" value="NAD(P)-binding Rossmann-like Domain"/>
    <property type="match status" value="1"/>
</dbReference>
<evidence type="ECO:0000313" key="9">
    <source>
        <dbReference type="Proteomes" id="UP000220106"/>
    </source>
</evidence>
<dbReference type="CDD" id="cd08233">
    <property type="entry name" value="butanediol_DH_like"/>
    <property type="match status" value="1"/>
</dbReference>
<keyword evidence="4 6" id="KW-0862">Zinc</keyword>
<evidence type="ECO:0000256" key="6">
    <source>
        <dbReference type="RuleBase" id="RU361277"/>
    </source>
</evidence>
<evidence type="ECO:0000256" key="3">
    <source>
        <dbReference type="ARBA" id="ARBA00022723"/>
    </source>
</evidence>
<dbReference type="EMBL" id="NUEQ01000011">
    <property type="protein sequence ID" value="PEJ35960.1"/>
    <property type="molecule type" value="Genomic_DNA"/>
</dbReference>
<evidence type="ECO:0000256" key="1">
    <source>
        <dbReference type="ARBA" id="ARBA00001947"/>
    </source>
</evidence>
<dbReference type="RefSeq" id="WP_056519799.1">
    <property type="nucleotide sequence ID" value="NZ_JBHJQV010000077.1"/>
</dbReference>
<dbReference type="InterPro" id="IPR036291">
    <property type="entry name" value="NAD(P)-bd_dom_sf"/>
</dbReference>
<organism evidence="8 9">
    <name type="scientific">Peribacillus butanolivorans</name>
    <dbReference type="NCBI Taxonomy" id="421767"/>
    <lineage>
        <taxon>Bacteria</taxon>
        <taxon>Bacillati</taxon>
        <taxon>Bacillota</taxon>
        <taxon>Bacilli</taxon>
        <taxon>Bacillales</taxon>
        <taxon>Bacillaceae</taxon>
        <taxon>Peribacillus</taxon>
    </lineage>
</organism>
<keyword evidence="3 6" id="KW-0479">Metal-binding</keyword>
<dbReference type="GO" id="GO:0000721">
    <property type="term" value="F:(R,R)-butanediol dehydrogenase activity"/>
    <property type="evidence" value="ECO:0007669"/>
    <property type="project" value="TreeGrafter"/>
</dbReference>
<evidence type="ECO:0000256" key="5">
    <source>
        <dbReference type="ARBA" id="ARBA00023002"/>
    </source>
</evidence>
<gene>
    <name evidence="8" type="ORF">CN689_05760</name>
</gene>
<dbReference type="SMART" id="SM00829">
    <property type="entry name" value="PKS_ER"/>
    <property type="match status" value="1"/>
</dbReference>
<dbReference type="InterPro" id="IPR002328">
    <property type="entry name" value="ADH_Zn_CS"/>
</dbReference>
<dbReference type="InterPro" id="IPR013154">
    <property type="entry name" value="ADH-like_N"/>
</dbReference>
<accession>A0AAX0S8L1</accession>
<keyword evidence="5" id="KW-0560">Oxidoreductase</keyword>
<dbReference type="PANTHER" id="PTHR43161:SF26">
    <property type="entry name" value="GALACTITOL 1-PHOSPHATE 5-DEHYDROGENASE"/>
    <property type="match status" value="1"/>
</dbReference>
<dbReference type="PROSITE" id="PS00059">
    <property type="entry name" value="ADH_ZINC"/>
    <property type="match status" value="1"/>
</dbReference>
<dbReference type="Gene3D" id="3.90.180.10">
    <property type="entry name" value="Medium-chain alcohol dehydrogenases, catalytic domain"/>
    <property type="match status" value="1"/>
</dbReference>
<dbReference type="InterPro" id="IPR013149">
    <property type="entry name" value="ADH-like_C"/>
</dbReference>